<feature type="domain" description="Cohesin" evidence="3">
    <location>
        <begin position="839"/>
        <end position="925"/>
    </location>
</feature>
<feature type="compositionally biased region" description="Acidic residues" evidence="1">
    <location>
        <begin position="1195"/>
        <end position="1213"/>
    </location>
</feature>
<dbReference type="InterPro" id="IPR002102">
    <property type="entry name" value="Cohesin_dom"/>
</dbReference>
<sequence length="1258" mass="130216">MILNRSQLIAVVLTVFMLGSVCAPLAAAAGPSVPNSATSVTTDQPTLTLEPESIGSETATVRVETNATSVAGYGANVTFDPDVVSVEAVSGVDMNDPIVNIDNENGWVFFTQSQASGIDQPELAEIEFTVREATDTDLGFNADDTTLNDDSSPPEGIPVTPVGTTLELGDDEEPPADTLSLVAGEQSGDQIGVTLQADASDVAGYGANVTFDPDVVSVDSVSGVDMNDPIVNVDNENGWVFFTQSQASGVDEPELAEITFTVQATGQTDLDFVAEDTSVNDATPEEIPVDLVGTTIDVEDDGGEEPPADTLSLVAGEQSGDQIDVAVETTVENAAGYQATVTFDSDVVEVDSVSGVDFNDPVTNIDNENGTVTFTQSQASGVDAPTFAEITFDVVATGQTDLDFVAEDTLVNDESEEVPVDLVGTTIDVEDDGGEEPPADTLSLVAGEQSGDQIDVAVETTVENAAGYQATVTFDSDVVEVDSVSGVDFNDPVTNVDNDAGEVTFTQSQAQGVDAPTFAEITFDVVATGQTDLDFVAEDTLVNDETEEVPVDLVGTTIDVEDDGGEEPPTKTLSLTASEQSGDQIGVTLETNASDVAGYGANVTFDPDVVSVDAVSGLDMNDPIVNIDNENGWVFFTQSQASGVDEPELAEITFTVQATGQTDLEFVAEDTSVNDATPEEIPVDLVGTTIEVEDDGGEEPPADTLSLVAGEQSGDQIDVAVETTVENAAGYQAAVTFDQDVVEVDSVSGVDFNDPVVNIDNENGTVTFTQSQASGVDAPTVAEITFDVVATGQTDLDFVAEDTLVNDESEEVPVDLVGTTIEVEDDGGEEPPADTLSLVAGEQSGDQIDVAVETTVENAAGYQANVTFDPGIVEVESVSGVDFNDPTVNVDNENGWVFFTQSQASGVDAPTVAEITFTVIATGQTDLDLVPGDSRVNNESEDVPVDLEGTTIDVEDDGGEEPPADTLSLVAGEQSGDQIGVTLETNAADVAGYGANVTFDPDVVSVDAVSGLDMNDPIVNIDNENGSVFFTQSQASGIDEPELAEITFDVQATGQTDLEFVAEDTSVNNATPEEIPVDLRGTTIDVEANAGGGGGGFPAPAPSPNAEPASFQIDAVDVSPEAVTVGESVTLAITVSNVGDSGGAYEVPIETDDATLGSERVVLAGDETKTIEFTHTFTEPGTVSLFVDGTEAGEIDVTEPSDSTGDDPAEGSADESTNSSNTSTSMTDRVVEMPGFTPVSALVAVLSIVLFAGLRARP</sequence>
<comment type="caution">
    <text evidence="4">The sequence shown here is derived from an EMBL/GenBank/DDBJ whole genome shotgun (WGS) entry which is preliminary data.</text>
</comment>
<keyword evidence="2" id="KW-1133">Transmembrane helix</keyword>
<dbReference type="Gene3D" id="2.60.40.10">
    <property type="entry name" value="Immunoglobulins"/>
    <property type="match status" value="1"/>
</dbReference>
<feature type="domain" description="Cohesin" evidence="3">
    <location>
        <begin position="577"/>
        <end position="692"/>
    </location>
</feature>
<feature type="domain" description="Cohesin" evidence="3">
    <location>
        <begin position="314"/>
        <end position="423"/>
    </location>
</feature>
<proteinExistence type="predicted"/>
<evidence type="ECO:0000313" key="4">
    <source>
        <dbReference type="EMBL" id="MFC3958872.1"/>
    </source>
</evidence>
<feature type="region of interest" description="Disordered" evidence="1">
    <location>
        <begin position="139"/>
        <end position="164"/>
    </location>
</feature>
<feature type="compositionally biased region" description="Low complexity" evidence="1">
    <location>
        <begin position="1216"/>
        <end position="1225"/>
    </location>
</feature>
<dbReference type="EMBL" id="JBHSAQ010000009">
    <property type="protein sequence ID" value="MFC3958872.1"/>
    <property type="molecule type" value="Genomic_DNA"/>
</dbReference>
<feature type="transmembrane region" description="Helical" evidence="2">
    <location>
        <begin position="1235"/>
        <end position="1254"/>
    </location>
</feature>
<reference evidence="4 5" key="1">
    <citation type="journal article" date="2019" name="Int. J. Syst. Evol. Microbiol.">
        <title>The Global Catalogue of Microorganisms (GCM) 10K type strain sequencing project: providing services to taxonomists for standard genome sequencing and annotation.</title>
        <authorList>
            <consortium name="The Broad Institute Genomics Platform"/>
            <consortium name="The Broad Institute Genome Sequencing Center for Infectious Disease"/>
            <person name="Wu L."/>
            <person name="Ma J."/>
        </authorList>
    </citation>
    <scope>NUCLEOTIDE SEQUENCE [LARGE SCALE GENOMIC DNA]</scope>
    <source>
        <strain evidence="4 5">IBRC-M 10256</strain>
    </source>
</reference>
<dbReference type="Pfam" id="PF00963">
    <property type="entry name" value="Cohesin"/>
    <property type="match status" value="5"/>
</dbReference>
<feature type="domain" description="Cohesin" evidence="3">
    <location>
        <begin position="184"/>
        <end position="296"/>
    </location>
</feature>
<evidence type="ECO:0000259" key="3">
    <source>
        <dbReference type="Pfam" id="PF00963"/>
    </source>
</evidence>
<dbReference type="GeneID" id="73901807"/>
<evidence type="ECO:0000313" key="5">
    <source>
        <dbReference type="Proteomes" id="UP001595846"/>
    </source>
</evidence>
<keyword evidence="5" id="KW-1185">Reference proteome</keyword>
<name>A0ABD5NPX1_9EURY</name>
<dbReference type="InterPro" id="IPR008965">
    <property type="entry name" value="CBM2/CBM3_carb-bd_dom_sf"/>
</dbReference>
<dbReference type="CDD" id="cd08547">
    <property type="entry name" value="Type_II_cohesin"/>
    <property type="match status" value="8"/>
</dbReference>
<evidence type="ECO:0000256" key="2">
    <source>
        <dbReference type="SAM" id="Phobius"/>
    </source>
</evidence>
<protein>
    <submittedName>
        <fullName evidence="4">Cohesin domain-containing protein</fullName>
    </submittedName>
</protein>
<evidence type="ECO:0000256" key="1">
    <source>
        <dbReference type="SAM" id="MobiDB-lite"/>
    </source>
</evidence>
<dbReference type="SUPFAM" id="SSF49384">
    <property type="entry name" value="Carbohydrate-binding domain"/>
    <property type="match status" value="8"/>
</dbReference>
<dbReference type="InterPro" id="IPR013783">
    <property type="entry name" value="Ig-like_fold"/>
</dbReference>
<dbReference type="Proteomes" id="UP001595846">
    <property type="component" value="Unassembled WGS sequence"/>
</dbReference>
<keyword evidence="2" id="KW-0472">Membrane</keyword>
<keyword evidence="2" id="KW-0812">Transmembrane</keyword>
<dbReference type="AlphaFoldDB" id="A0ABD5NPX1"/>
<dbReference type="Gene3D" id="2.60.40.680">
    <property type="match status" value="8"/>
</dbReference>
<dbReference type="RefSeq" id="WP_256532705.1">
    <property type="nucleotide sequence ID" value="NZ_CP101824.1"/>
</dbReference>
<gene>
    <name evidence="4" type="ORF">ACFOUR_10900</name>
</gene>
<accession>A0ABD5NPX1</accession>
<feature type="region of interest" description="Disordered" evidence="1">
    <location>
        <begin position="1195"/>
        <end position="1225"/>
    </location>
</feature>
<organism evidence="4 5">
    <name type="scientific">Halovivax cerinus</name>
    <dbReference type="NCBI Taxonomy" id="1487865"/>
    <lineage>
        <taxon>Archaea</taxon>
        <taxon>Methanobacteriati</taxon>
        <taxon>Methanobacteriota</taxon>
        <taxon>Stenosarchaea group</taxon>
        <taxon>Halobacteria</taxon>
        <taxon>Halobacteriales</taxon>
        <taxon>Natrialbaceae</taxon>
        <taxon>Halovivax</taxon>
    </lineage>
</organism>
<feature type="domain" description="Cohesin" evidence="3">
    <location>
        <begin position="58"/>
        <end position="149"/>
    </location>
</feature>